<evidence type="ECO:0000256" key="9">
    <source>
        <dbReference type="ARBA" id="ARBA00023134"/>
    </source>
</evidence>
<dbReference type="InterPro" id="IPR050054">
    <property type="entry name" value="UPRTase/APRTase"/>
</dbReference>
<dbReference type="InterPro" id="IPR005765">
    <property type="entry name" value="UPRT"/>
</dbReference>
<accession>A0A6B2LY83</accession>
<evidence type="ECO:0000256" key="11">
    <source>
        <dbReference type="ARBA" id="ARBA00056901"/>
    </source>
</evidence>
<evidence type="ECO:0000256" key="2">
    <source>
        <dbReference type="ARBA" id="ARBA00005180"/>
    </source>
</evidence>
<evidence type="ECO:0000256" key="10">
    <source>
        <dbReference type="ARBA" id="ARBA00052919"/>
    </source>
</evidence>
<evidence type="ECO:0000313" key="16">
    <source>
        <dbReference type="Proteomes" id="UP000478417"/>
    </source>
</evidence>
<dbReference type="GO" id="GO:0006223">
    <property type="term" value="P:uracil salvage"/>
    <property type="evidence" value="ECO:0007669"/>
    <property type="project" value="InterPro"/>
</dbReference>
<keyword evidence="7 15" id="KW-0808">Transferase</keyword>
<dbReference type="EMBL" id="JAAGNX010000001">
    <property type="protein sequence ID" value="NDV60874.1"/>
    <property type="molecule type" value="Genomic_DNA"/>
</dbReference>
<evidence type="ECO:0000256" key="1">
    <source>
        <dbReference type="ARBA" id="ARBA00001946"/>
    </source>
</evidence>
<dbReference type="SUPFAM" id="SSF53271">
    <property type="entry name" value="PRTase-like"/>
    <property type="match status" value="1"/>
</dbReference>
<dbReference type="GO" id="GO:0004845">
    <property type="term" value="F:uracil phosphoribosyltransferase activity"/>
    <property type="evidence" value="ECO:0007669"/>
    <property type="project" value="UniProtKB-UniRule"/>
</dbReference>
<evidence type="ECO:0000313" key="15">
    <source>
        <dbReference type="EMBL" id="NDV60874.1"/>
    </source>
</evidence>
<dbReference type="EC" id="2.4.2.9" evidence="4 13"/>
<dbReference type="NCBIfam" id="TIGR01091">
    <property type="entry name" value="upp"/>
    <property type="match status" value="1"/>
</dbReference>
<dbReference type="UniPathway" id="UPA00574">
    <property type="reaction ID" value="UER00636"/>
</dbReference>
<dbReference type="NCBIfam" id="NF001097">
    <property type="entry name" value="PRK00129.1"/>
    <property type="match status" value="1"/>
</dbReference>
<proteinExistence type="inferred from homology"/>
<evidence type="ECO:0000256" key="4">
    <source>
        <dbReference type="ARBA" id="ARBA00011894"/>
    </source>
</evidence>
<dbReference type="GO" id="GO:0005737">
    <property type="term" value="C:cytoplasm"/>
    <property type="evidence" value="ECO:0007669"/>
    <property type="project" value="UniProtKB-ARBA"/>
</dbReference>
<evidence type="ECO:0000256" key="13">
    <source>
        <dbReference type="NCBIfam" id="TIGR01091"/>
    </source>
</evidence>
<dbReference type="Pfam" id="PF14681">
    <property type="entry name" value="UPRTase"/>
    <property type="match status" value="1"/>
</dbReference>
<comment type="catalytic activity">
    <reaction evidence="10">
        <text>UMP + diphosphate = 5-phospho-alpha-D-ribose 1-diphosphate + uracil</text>
        <dbReference type="Rhea" id="RHEA:13017"/>
        <dbReference type="ChEBI" id="CHEBI:17568"/>
        <dbReference type="ChEBI" id="CHEBI:33019"/>
        <dbReference type="ChEBI" id="CHEBI:57865"/>
        <dbReference type="ChEBI" id="CHEBI:58017"/>
        <dbReference type="EC" id="2.4.2.9"/>
    </reaction>
</comment>
<comment type="cofactor">
    <cofactor evidence="1">
        <name>Mg(2+)</name>
        <dbReference type="ChEBI" id="CHEBI:18420"/>
    </cofactor>
</comment>
<dbReference type="PANTHER" id="PTHR32315">
    <property type="entry name" value="ADENINE PHOSPHORIBOSYLTRANSFERASE"/>
    <property type="match status" value="1"/>
</dbReference>
<dbReference type="PANTHER" id="PTHR32315:SF4">
    <property type="entry name" value="URACIL PHOSPHORIBOSYLTRANSFERASE, CHLOROPLASTIC"/>
    <property type="match status" value="1"/>
</dbReference>
<evidence type="ECO:0000256" key="8">
    <source>
        <dbReference type="ARBA" id="ARBA00022741"/>
    </source>
</evidence>
<dbReference type="CDD" id="cd06223">
    <property type="entry name" value="PRTases_typeI"/>
    <property type="match status" value="1"/>
</dbReference>
<dbReference type="InterPro" id="IPR029057">
    <property type="entry name" value="PRTase-like"/>
</dbReference>
<evidence type="ECO:0000259" key="14">
    <source>
        <dbReference type="Pfam" id="PF14681"/>
    </source>
</evidence>
<gene>
    <name evidence="15" type="primary">upp</name>
    <name evidence="15" type="ORF">G0Q06_00240</name>
</gene>
<evidence type="ECO:0000256" key="7">
    <source>
        <dbReference type="ARBA" id="ARBA00022679"/>
    </source>
</evidence>
<comment type="function">
    <text evidence="11">Catalyzes the conversion of uracil and 5-phospho-alpha-D-ribose 1-diphosphate (PRPP) to UMP and diphosphate.</text>
</comment>
<dbReference type="Proteomes" id="UP000478417">
    <property type="component" value="Unassembled WGS sequence"/>
</dbReference>
<dbReference type="AlphaFoldDB" id="A0A6B2LY83"/>
<keyword evidence="6 15" id="KW-0328">Glycosyltransferase</keyword>
<comment type="caution">
    <text evidence="15">The sequence shown here is derived from an EMBL/GenBank/DDBJ whole genome shotgun (WGS) entry which is preliminary data.</text>
</comment>
<keyword evidence="8" id="KW-0547">Nucleotide-binding</keyword>
<evidence type="ECO:0000256" key="3">
    <source>
        <dbReference type="ARBA" id="ARBA00009516"/>
    </source>
</evidence>
<dbReference type="GO" id="GO:0005525">
    <property type="term" value="F:GTP binding"/>
    <property type="evidence" value="ECO:0007669"/>
    <property type="project" value="UniProtKB-KW"/>
</dbReference>
<dbReference type="GO" id="GO:0044206">
    <property type="term" value="P:UMP salvage"/>
    <property type="evidence" value="ECO:0007669"/>
    <property type="project" value="UniProtKB-UniPathway"/>
</dbReference>
<dbReference type="Gene3D" id="3.40.50.2020">
    <property type="match status" value="1"/>
</dbReference>
<protein>
    <recommendedName>
        <fullName evidence="12 13">Uracil phosphoribosyltransferase</fullName>
        <ecNumber evidence="4 13">2.4.2.9</ecNumber>
    </recommendedName>
</protein>
<evidence type="ECO:0000256" key="5">
    <source>
        <dbReference type="ARBA" id="ARBA00022533"/>
    </source>
</evidence>
<evidence type="ECO:0000256" key="12">
    <source>
        <dbReference type="ARBA" id="ARBA00072146"/>
    </source>
</evidence>
<evidence type="ECO:0000256" key="6">
    <source>
        <dbReference type="ARBA" id="ARBA00022676"/>
    </source>
</evidence>
<name>A0A6B2LY83_9BACT</name>
<reference evidence="15 16" key="1">
    <citation type="submission" date="2020-02" db="EMBL/GenBank/DDBJ databases">
        <title>Albibacoteraceae fam. nov., the first described family within the subdivision 4 Verrucomicrobia.</title>
        <authorList>
            <person name="Xi F."/>
        </authorList>
    </citation>
    <scope>NUCLEOTIDE SEQUENCE [LARGE SCALE GENOMIC DNA]</scope>
    <source>
        <strain evidence="15 16">CK1056</strain>
    </source>
</reference>
<comment type="similarity">
    <text evidence="3">Belongs to the UPRTase family.</text>
</comment>
<comment type="pathway">
    <text evidence="2">Pyrimidine metabolism; UMP biosynthesis via salvage pathway; UMP from uracil: step 1/1.</text>
</comment>
<dbReference type="RefSeq" id="WP_163961288.1">
    <property type="nucleotide sequence ID" value="NZ_JAAGNX010000001.1"/>
</dbReference>
<keyword evidence="9" id="KW-0342">GTP-binding</keyword>
<organism evidence="15 16">
    <name type="scientific">Oceanipulchritudo coccoides</name>
    <dbReference type="NCBI Taxonomy" id="2706888"/>
    <lineage>
        <taxon>Bacteria</taxon>
        <taxon>Pseudomonadati</taxon>
        <taxon>Verrucomicrobiota</taxon>
        <taxon>Opitutia</taxon>
        <taxon>Puniceicoccales</taxon>
        <taxon>Oceanipulchritudinaceae</taxon>
        <taxon>Oceanipulchritudo</taxon>
    </lineage>
</organism>
<sequence length="205" mass="22715">MSLEIIQHPLAIHGINRLRDRETTPQSFRRSCDQVTTYLAIAATRDLQMKEVSMETPMEQMQARVVDEPIVVVAILRAGAGMIDSVVRLLPEVSVGYIGLERNEETAEARRYYCKFPPVRGNRVLVVDPMLATGGSAEQAIEAVYEAGASSVDFLCIVAAPEGVQLLESRFPDLRIFAGALDRELDENKYIRPGLGDFGDRLYGT</sequence>
<dbReference type="FunFam" id="3.40.50.2020:FF:000003">
    <property type="entry name" value="Uracil phosphoribosyltransferase"/>
    <property type="match status" value="1"/>
</dbReference>
<keyword evidence="16" id="KW-1185">Reference proteome</keyword>
<feature type="domain" description="Phosphoribosyltransferase" evidence="14">
    <location>
        <begin position="6"/>
        <end position="205"/>
    </location>
</feature>
<dbReference type="InterPro" id="IPR000836">
    <property type="entry name" value="PRTase_dom"/>
</dbReference>
<keyword evidence="5" id="KW-0021">Allosteric enzyme</keyword>